<reference evidence="2 3" key="1">
    <citation type="submission" date="2024-04" db="EMBL/GenBank/DDBJ databases">
        <authorList>
            <person name="Fracassetti M."/>
        </authorList>
    </citation>
    <scope>NUCLEOTIDE SEQUENCE [LARGE SCALE GENOMIC DNA]</scope>
</reference>
<evidence type="ECO:0000259" key="1">
    <source>
        <dbReference type="Pfam" id="PF13456"/>
    </source>
</evidence>
<dbReference type="PANTHER" id="PTHR47074">
    <property type="entry name" value="BNAC02G40300D PROTEIN"/>
    <property type="match status" value="1"/>
</dbReference>
<dbReference type="AlphaFoldDB" id="A0AAV2DSQ3"/>
<organism evidence="2 3">
    <name type="scientific">Linum trigynum</name>
    <dbReference type="NCBI Taxonomy" id="586398"/>
    <lineage>
        <taxon>Eukaryota</taxon>
        <taxon>Viridiplantae</taxon>
        <taxon>Streptophyta</taxon>
        <taxon>Embryophyta</taxon>
        <taxon>Tracheophyta</taxon>
        <taxon>Spermatophyta</taxon>
        <taxon>Magnoliopsida</taxon>
        <taxon>eudicotyledons</taxon>
        <taxon>Gunneridae</taxon>
        <taxon>Pentapetalae</taxon>
        <taxon>rosids</taxon>
        <taxon>fabids</taxon>
        <taxon>Malpighiales</taxon>
        <taxon>Linaceae</taxon>
        <taxon>Linum</taxon>
    </lineage>
</organism>
<evidence type="ECO:0000313" key="3">
    <source>
        <dbReference type="Proteomes" id="UP001497516"/>
    </source>
</evidence>
<protein>
    <recommendedName>
        <fullName evidence="1">RNase H type-1 domain-containing protein</fullName>
    </recommendedName>
</protein>
<evidence type="ECO:0000313" key="2">
    <source>
        <dbReference type="EMBL" id="CAL1376671.1"/>
    </source>
</evidence>
<dbReference type="Pfam" id="PF13456">
    <property type="entry name" value="RVT_3"/>
    <property type="match status" value="1"/>
</dbReference>
<feature type="domain" description="RNase H type-1" evidence="1">
    <location>
        <begin position="5"/>
        <end position="92"/>
    </location>
</feature>
<dbReference type="InterPro" id="IPR044730">
    <property type="entry name" value="RNase_H-like_dom_plant"/>
</dbReference>
<accession>A0AAV2DSQ3</accession>
<dbReference type="EMBL" id="OZ034816">
    <property type="protein sequence ID" value="CAL1376671.1"/>
    <property type="molecule type" value="Genomic_DNA"/>
</dbReference>
<gene>
    <name evidence="2" type="ORF">LTRI10_LOCUS18384</name>
</gene>
<dbReference type="Proteomes" id="UP001497516">
    <property type="component" value="Chromosome 3"/>
</dbReference>
<dbReference type="InterPro" id="IPR002156">
    <property type="entry name" value="RNaseH_domain"/>
</dbReference>
<dbReference type="GO" id="GO:0004523">
    <property type="term" value="F:RNA-DNA hybrid ribonuclease activity"/>
    <property type="evidence" value="ECO:0007669"/>
    <property type="project" value="InterPro"/>
</dbReference>
<dbReference type="GO" id="GO:0003676">
    <property type="term" value="F:nucleic acid binding"/>
    <property type="evidence" value="ECO:0007669"/>
    <property type="project" value="InterPro"/>
</dbReference>
<dbReference type="Gene3D" id="3.30.420.10">
    <property type="entry name" value="Ribonuclease H-like superfamily/Ribonuclease H"/>
    <property type="match status" value="1"/>
</dbReference>
<keyword evidence="3" id="KW-1185">Reference proteome</keyword>
<proteinExistence type="predicted"/>
<dbReference type="InterPro" id="IPR036397">
    <property type="entry name" value="RNaseH_sf"/>
</dbReference>
<name>A0AAV2DSQ3_9ROSI</name>
<sequence length="107" mass="12002">MVFENIVDPLVVETIVLREAIQWCQNLGIPQVRFEGDAKVLIDKINDRNAQDSRVGAIIQEIMCLLALSSGFRVRFVGRISNRVAHSVARKALSLSPAACRMYDFRA</sequence>
<dbReference type="CDD" id="cd06222">
    <property type="entry name" value="RNase_H_like"/>
    <property type="match status" value="1"/>
</dbReference>
<dbReference type="InterPro" id="IPR052929">
    <property type="entry name" value="RNase_H-like_EbsB-rel"/>
</dbReference>
<dbReference type="PANTHER" id="PTHR47074:SF48">
    <property type="entry name" value="POLYNUCLEOTIDYL TRANSFERASE, RIBONUCLEASE H-LIKE SUPERFAMILY PROTEIN"/>
    <property type="match status" value="1"/>
</dbReference>